<dbReference type="InterPro" id="IPR007551">
    <property type="entry name" value="YajQ/Smlt4090-like"/>
</dbReference>
<evidence type="ECO:0000256" key="3">
    <source>
        <dbReference type="HAMAP-Rule" id="MF_00632"/>
    </source>
</evidence>
<evidence type="ECO:0000256" key="2">
    <source>
        <dbReference type="ARBA" id="ARBA00093450"/>
    </source>
</evidence>
<name>A0A6N6NUU3_9ACTN</name>
<gene>
    <name evidence="4" type="ORF">F8C90_00770</name>
</gene>
<dbReference type="HAMAP" id="MF_00632">
    <property type="entry name" value="UPF0234"/>
    <property type="match status" value="1"/>
</dbReference>
<dbReference type="GO" id="GO:0000166">
    <property type="term" value="F:nucleotide binding"/>
    <property type="evidence" value="ECO:0007669"/>
    <property type="project" value="UniProtKB-UniRule"/>
</dbReference>
<dbReference type="Pfam" id="PF04461">
    <property type="entry name" value="YajQ"/>
    <property type="match status" value="1"/>
</dbReference>
<comment type="similarity">
    <text evidence="2 3">Belongs to the YajQ family.</text>
</comment>
<organism evidence="4 5">
    <name type="scientific">Ellagibacter isourolithinifaciens</name>
    <dbReference type="NCBI Taxonomy" id="2137581"/>
    <lineage>
        <taxon>Bacteria</taxon>
        <taxon>Bacillati</taxon>
        <taxon>Actinomycetota</taxon>
        <taxon>Coriobacteriia</taxon>
        <taxon>Eggerthellales</taxon>
        <taxon>Eggerthellaceae</taxon>
        <taxon>Ellagibacter</taxon>
    </lineage>
</organism>
<dbReference type="GO" id="GO:0005829">
    <property type="term" value="C:cytosol"/>
    <property type="evidence" value="ECO:0007669"/>
    <property type="project" value="TreeGrafter"/>
</dbReference>
<comment type="caution">
    <text evidence="4">The sequence shown here is derived from an EMBL/GenBank/DDBJ whole genome shotgun (WGS) entry which is preliminary data.</text>
</comment>
<dbReference type="OrthoDB" id="9801447at2"/>
<dbReference type="RefSeq" id="WP_158048535.1">
    <property type="nucleotide sequence ID" value="NZ_WAJR01000001.1"/>
</dbReference>
<keyword evidence="5" id="KW-1185">Reference proteome</keyword>
<protein>
    <recommendedName>
        <fullName evidence="3">Nucleotide-binding protein F8C90_00770</fullName>
    </recommendedName>
</protein>
<dbReference type="Gene3D" id="3.30.70.860">
    <property type="match status" value="1"/>
</dbReference>
<dbReference type="AlphaFoldDB" id="A0A6N6NUU3"/>
<dbReference type="SUPFAM" id="SSF89963">
    <property type="entry name" value="YajQ-like"/>
    <property type="match status" value="2"/>
</dbReference>
<dbReference type="CDD" id="cd11740">
    <property type="entry name" value="YajQ_like"/>
    <property type="match status" value="1"/>
</dbReference>
<dbReference type="GeneID" id="98656934"/>
<dbReference type="Gene3D" id="3.30.70.990">
    <property type="entry name" value="YajQ-like, domain 2"/>
    <property type="match status" value="1"/>
</dbReference>
<sequence length="165" mass="18293">MAKESSFDIVSTVDFQEVDNAFQQAKREISQRYDLKDSGAEITLDKQNKTLGIHAPADFVARQVKDVIGSKLVKRGIELTAVKWGEPQAATGQSVRLSATIVDGIDKETASKISKDIRNLKLKCKATIEGDKLRVSSASRDTLQEVIAFLKGQDYGQPLQYTNYR</sequence>
<dbReference type="PANTHER" id="PTHR30476">
    <property type="entry name" value="UPF0234 PROTEIN YAJQ"/>
    <property type="match status" value="1"/>
</dbReference>
<dbReference type="NCBIfam" id="NF003819">
    <property type="entry name" value="PRK05412.1"/>
    <property type="match status" value="1"/>
</dbReference>
<keyword evidence="1 3" id="KW-0547">Nucleotide-binding</keyword>
<evidence type="ECO:0000313" key="5">
    <source>
        <dbReference type="Proteomes" id="UP000468668"/>
    </source>
</evidence>
<dbReference type="InterPro" id="IPR036183">
    <property type="entry name" value="YajQ-like_sf"/>
</dbReference>
<reference evidence="4 5" key="1">
    <citation type="submission" date="2019-09" db="EMBL/GenBank/DDBJ databases">
        <title>Whole genome shotgun sequencing (WGS) of Ellagibacter isourolithinifaciens DSM 104140(T) and Adlercreutzia muris DSM 29508(T).</title>
        <authorList>
            <person name="Stoll D.A."/>
            <person name="Danylec N."/>
            <person name="Huch M."/>
        </authorList>
    </citation>
    <scope>NUCLEOTIDE SEQUENCE [LARGE SCALE GENOMIC DNA]</scope>
    <source>
        <strain evidence="4 5">DSM 104140</strain>
    </source>
</reference>
<dbReference type="Proteomes" id="UP000468668">
    <property type="component" value="Unassembled WGS sequence"/>
</dbReference>
<dbReference type="InterPro" id="IPR035570">
    <property type="entry name" value="UPF0234_N"/>
</dbReference>
<dbReference type="EMBL" id="WAJR01000001">
    <property type="protein sequence ID" value="KAB1642949.1"/>
    <property type="molecule type" value="Genomic_DNA"/>
</dbReference>
<evidence type="ECO:0000256" key="1">
    <source>
        <dbReference type="ARBA" id="ARBA00022741"/>
    </source>
</evidence>
<dbReference type="PANTHER" id="PTHR30476:SF0">
    <property type="entry name" value="UPF0234 PROTEIN YAJQ"/>
    <property type="match status" value="1"/>
</dbReference>
<proteinExistence type="inferred from homology"/>
<evidence type="ECO:0000313" key="4">
    <source>
        <dbReference type="EMBL" id="KAB1642949.1"/>
    </source>
</evidence>
<accession>A0A6N6NUU3</accession>
<dbReference type="InterPro" id="IPR035571">
    <property type="entry name" value="UPF0234-like_C"/>
</dbReference>
<comment type="function">
    <text evidence="3">Nucleotide-binding protein.</text>
</comment>